<sequence length="78" mass="8371">MITINITKAKAIAHDMRRQARAAEFAPHDEVIAKRIPGTVEAEAEAARAAIRAKYAAMQEQIEAASTPDEIKAALEAG</sequence>
<organism evidence="1">
    <name type="scientific">uncultured Caudovirales phage</name>
    <dbReference type="NCBI Taxonomy" id="2100421"/>
    <lineage>
        <taxon>Viruses</taxon>
        <taxon>Duplodnaviria</taxon>
        <taxon>Heunggongvirae</taxon>
        <taxon>Uroviricota</taxon>
        <taxon>Caudoviricetes</taxon>
        <taxon>Peduoviridae</taxon>
        <taxon>Maltschvirus</taxon>
        <taxon>Maltschvirus maltsch</taxon>
    </lineage>
</organism>
<evidence type="ECO:0000313" key="1">
    <source>
        <dbReference type="EMBL" id="CAB4139972.1"/>
    </source>
</evidence>
<gene>
    <name evidence="1" type="ORF">UFOVP397_8</name>
</gene>
<name>A0A6J5M1G9_9CAUD</name>
<protein>
    <submittedName>
        <fullName evidence="1">Uncharacterized protein</fullName>
    </submittedName>
</protein>
<dbReference type="EMBL" id="LR796371">
    <property type="protein sequence ID" value="CAB4139972.1"/>
    <property type="molecule type" value="Genomic_DNA"/>
</dbReference>
<reference evidence="1" key="1">
    <citation type="submission" date="2020-04" db="EMBL/GenBank/DDBJ databases">
        <authorList>
            <person name="Chiriac C."/>
            <person name="Salcher M."/>
            <person name="Ghai R."/>
            <person name="Kavagutti S V."/>
        </authorList>
    </citation>
    <scope>NUCLEOTIDE SEQUENCE</scope>
</reference>
<proteinExistence type="predicted"/>
<accession>A0A6J5M1G9</accession>